<sequence>MSPTENLPHHTCANKKYIGKEYAKMLVEKVFPAIRAKWPGSKRRRIRVQHDNASPHGAVTKASVQQGSKEEGRFSTGSLRTRLTRSLES</sequence>
<organism evidence="2 3">
    <name type="scientific">Phytophthora fragariae</name>
    <dbReference type="NCBI Taxonomy" id="53985"/>
    <lineage>
        <taxon>Eukaryota</taxon>
        <taxon>Sar</taxon>
        <taxon>Stramenopiles</taxon>
        <taxon>Oomycota</taxon>
        <taxon>Peronosporomycetes</taxon>
        <taxon>Peronosporales</taxon>
        <taxon>Peronosporaceae</taxon>
        <taxon>Phytophthora</taxon>
    </lineage>
</organism>
<name>A0A6A3D6V9_9STRA</name>
<gene>
    <name evidence="2" type="ORF">PF009_g32536</name>
</gene>
<dbReference type="InterPro" id="IPR036397">
    <property type="entry name" value="RNaseH_sf"/>
</dbReference>
<proteinExistence type="predicted"/>
<dbReference type="Gene3D" id="3.30.420.10">
    <property type="entry name" value="Ribonuclease H-like superfamily/Ribonuclease H"/>
    <property type="match status" value="1"/>
</dbReference>
<reference evidence="2 3" key="1">
    <citation type="submission" date="2018-08" db="EMBL/GenBank/DDBJ databases">
        <title>Genomic investigation of the strawberry pathogen Phytophthora fragariae indicates pathogenicity is determined by transcriptional variation in three key races.</title>
        <authorList>
            <person name="Adams T.M."/>
            <person name="Armitage A.D."/>
            <person name="Sobczyk M.K."/>
            <person name="Bates H.J."/>
            <person name="Dunwell J.M."/>
            <person name="Nellist C.F."/>
            <person name="Harrison R.J."/>
        </authorList>
    </citation>
    <scope>NUCLEOTIDE SEQUENCE [LARGE SCALE GENOMIC DNA]</scope>
    <source>
        <strain evidence="2 3">NOV-9</strain>
    </source>
</reference>
<feature type="compositionally biased region" description="Polar residues" evidence="1">
    <location>
        <begin position="75"/>
        <end position="89"/>
    </location>
</feature>
<evidence type="ECO:0000313" key="3">
    <source>
        <dbReference type="Proteomes" id="UP000429523"/>
    </source>
</evidence>
<protein>
    <submittedName>
        <fullName evidence="2">Uncharacterized protein</fullName>
    </submittedName>
</protein>
<dbReference type="Proteomes" id="UP000429523">
    <property type="component" value="Unassembled WGS sequence"/>
</dbReference>
<dbReference type="EMBL" id="QXGF01007917">
    <property type="protein sequence ID" value="KAE8917142.1"/>
    <property type="molecule type" value="Genomic_DNA"/>
</dbReference>
<evidence type="ECO:0000313" key="2">
    <source>
        <dbReference type="EMBL" id="KAE8917142.1"/>
    </source>
</evidence>
<accession>A0A6A3D6V9</accession>
<dbReference type="GO" id="GO:0003676">
    <property type="term" value="F:nucleic acid binding"/>
    <property type="evidence" value="ECO:0007669"/>
    <property type="project" value="InterPro"/>
</dbReference>
<comment type="caution">
    <text evidence="2">The sequence shown here is derived from an EMBL/GenBank/DDBJ whole genome shotgun (WGS) entry which is preliminary data.</text>
</comment>
<feature type="region of interest" description="Disordered" evidence="1">
    <location>
        <begin position="49"/>
        <end position="89"/>
    </location>
</feature>
<dbReference type="AlphaFoldDB" id="A0A6A3D6V9"/>
<evidence type="ECO:0000256" key="1">
    <source>
        <dbReference type="SAM" id="MobiDB-lite"/>
    </source>
</evidence>